<evidence type="ECO:0000256" key="2">
    <source>
        <dbReference type="SAM" id="MobiDB-lite"/>
    </source>
</evidence>
<feature type="region of interest" description="Disordered" evidence="2">
    <location>
        <begin position="356"/>
        <end position="375"/>
    </location>
</feature>
<dbReference type="GO" id="GO:0005525">
    <property type="term" value="F:GTP binding"/>
    <property type="evidence" value="ECO:0007669"/>
    <property type="project" value="InterPro"/>
</dbReference>
<feature type="region of interest" description="Disordered" evidence="2">
    <location>
        <begin position="400"/>
        <end position="442"/>
    </location>
</feature>
<evidence type="ECO:0000313" key="4">
    <source>
        <dbReference type="Proteomes" id="UP001165065"/>
    </source>
</evidence>
<dbReference type="GO" id="GO:0003924">
    <property type="term" value="F:GTPase activity"/>
    <property type="evidence" value="ECO:0007669"/>
    <property type="project" value="InterPro"/>
</dbReference>
<comment type="caution">
    <text evidence="3">The sequence shown here is derived from an EMBL/GenBank/DDBJ whole genome shotgun (WGS) entry which is preliminary data.</text>
</comment>
<sequence length="579" mass="63442">MERTTRVAKLLVLGDSGVGKTSFIDRLNFEGCNEEGGGGVGGRAFFGDSDLGLAGWRGGGEHSKVLQEDLDFKVTSKRMDITKEMVEDEGDLSEAGEEMPEEVELRFWDVNPLLCGGGAISSRQVEVFRNTTCTLILFDITSLNSYKAAKEKYYTQSRKISPEAAVILVASKSDLALKMAVEENEVEEFCVKEGILYVFLSTTTSMGIDLIENMIKIQILGLLRCTAEGNDLYDIEGLLVIQDDDVEATYFMDHHDDDHYKRSREEEEKHIVDDKFIETVSNLAVPDRDFTSISGMVGKFFGVEDDVAEEGFWGKNGLKDELDLDKVGAPGRDELSVALQVLQSKVEKIIQHEQGAAAAGGADNEKGACTGRHGNSWDVKDISVEELNAAFVLLGRATPSSLGSSNGSNNSRSSRGPGGERAAKVVEGNTGGGRKGRSQQPELRINVGIKGGKTAALEVWEEESEVEAARAFIRRMHLPCTEQSVAKLARQVEACRKKKRQQSRQREGGGGWRSGNNILGRLEVKLKHGGQKRNIVVRAGDDPKSVCRAFATRYNIGREEEKNLVGMLAEALRHDTQIS</sequence>
<dbReference type="InterPro" id="IPR027417">
    <property type="entry name" value="P-loop_NTPase"/>
</dbReference>
<feature type="compositionally biased region" description="Low complexity" evidence="2">
    <location>
        <begin position="400"/>
        <end position="415"/>
    </location>
</feature>
<keyword evidence="4" id="KW-1185">Reference proteome</keyword>
<accession>A0A9W7GPX0</accession>
<dbReference type="Pfam" id="PF00071">
    <property type="entry name" value="Ras"/>
    <property type="match status" value="1"/>
</dbReference>
<dbReference type="EMBL" id="BRYA01000405">
    <property type="protein sequence ID" value="GMI48533.1"/>
    <property type="molecule type" value="Genomic_DNA"/>
</dbReference>
<gene>
    <name evidence="3" type="ORF">TrCOL_g5184</name>
</gene>
<organism evidence="3 4">
    <name type="scientific">Triparma columacea</name>
    <dbReference type="NCBI Taxonomy" id="722753"/>
    <lineage>
        <taxon>Eukaryota</taxon>
        <taxon>Sar</taxon>
        <taxon>Stramenopiles</taxon>
        <taxon>Ochrophyta</taxon>
        <taxon>Bolidophyceae</taxon>
        <taxon>Parmales</taxon>
        <taxon>Triparmaceae</taxon>
        <taxon>Triparma</taxon>
    </lineage>
</organism>
<dbReference type="InterPro" id="IPR001806">
    <property type="entry name" value="Small_GTPase"/>
</dbReference>
<dbReference type="Proteomes" id="UP001165065">
    <property type="component" value="Unassembled WGS sequence"/>
</dbReference>
<evidence type="ECO:0000256" key="1">
    <source>
        <dbReference type="ARBA" id="ARBA00022741"/>
    </source>
</evidence>
<dbReference type="OrthoDB" id="195997at2759"/>
<protein>
    <submittedName>
        <fullName evidence="3">Uncharacterized protein</fullName>
    </submittedName>
</protein>
<reference evidence="4" key="1">
    <citation type="journal article" date="2023" name="Commun. Biol.">
        <title>Genome analysis of Parmales, the sister group of diatoms, reveals the evolutionary specialization of diatoms from phago-mixotrophs to photoautotrophs.</title>
        <authorList>
            <person name="Ban H."/>
            <person name="Sato S."/>
            <person name="Yoshikawa S."/>
            <person name="Yamada K."/>
            <person name="Nakamura Y."/>
            <person name="Ichinomiya M."/>
            <person name="Sato N."/>
            <person name="Blanc-Mathieu R."/>
            <person name="Endo H."/>
            <person name="Kuwata A."/>
            <person name="Ogata H."/>
        </authorList>
    </citation>
    <scope>NUCLEOTIDE SEQUENCE [LARGE SCALE GENOMIC DNA]</scope>
</reference>
<dbReference type="PANTHER" id="PTHR47978">
    <property type="match status" value="1"/>
</dbReference>
<dbReference type="SUPFAM" id="SSF52540">
    <property type="entry name" value="P-loop containing nucleoside triphosphate hydrolases"/>
    <property type="match status" value="1"/>
</dbReference>
<keyword evidence="1" id="KW-0547">Nucleotide-binding</keyword>
<name>A0A9W7GPX0_9STRA</name>
<dbReference type="AlphaFoldDB" id="A0A9W7GPX0"/>
<dbReference type="Gene3D" id="3.40.50.300">
    <property type="entry name" value="P-loop containing nucleotide triphosphate hydrolases"/>
    <property type="match status" value="1"/>
</dbReference>
<dbReference type="PROSITE" id="PS51419">
    <property type="entry name" value="RAB"/>
    <property type="match status" value="1"/>
</dbReference>
<evidence type="ECO:0000313" key="3">
    <source>
        <dbReference type="EMBL" id="GMI48533.1"/>
    </source>
</evidence>
<proteinExistence type="predicted"/>
<dbReference type="SMART" id="SM00175">
    <property type="entry name" value="RAB"/>
    <property type="match status" value="1"/>
</dbReference>